<dbReference type="GO" id="GO:0005737">
    <property type="term" value="C:cytoplasm"/>
    <property type="evidence" value="ECO:0007669"/>
    <property type="project" value="UniProtKB-ARBA"/>
</dbReference>
<evidence type="ECO:0000313" key="6">
    <source>
        <dbReference type="Proteomes" id="UP000644756"/>
    </source>
</evidence>
<sequence>MNSAHVEITSAQNARVKEWAGLLEKKHRDRRGRFLIEGVHLVQEAVAMQAEIECIVYDSERGVPHELQDILQLEAVEWIAAAPHVIAKCTETDTPPPVFAVVAKPKPSLEALYKERALVVVLDSVRDPGNVGTIIRSADAVGADGVILGKGCVDLYNPKTVRSTMGSIFHLPIMEADLLTLLPEAKQRGIRLTGTSLQTDHSCYDYDWTAASWLVMGSESQGLSPQIKALMDETVLIPMRGRAESLNVAMATTVLLYEALRQRIK</sequence>
<dbReference type="AlphaFoldDB" id="A0A917LHE6"/>
<comment type="similarity">
    <text evidence="1">Belongs to the class IV-like SAM-binding methyltransferase superfamily. RNA methyltransferase TrmH family.</text>
</comment>
<dbReference type="InterPro" id="IPR029028">
    <property type="entry name" value="Alpha/beta_knot_MTases"/>
</dbReference>
<evidence type="ECO:0000256" key="1">
    <source>
        <dbReference type="ARBA" id="ARBA00007228"/>
    </source>
</evidence>
<dbReference type="InterPro" id="IPR001537">
    <property type="entry name" value="SpoU_MeTrfase"/>
</dbReference>
<evidence type="ECO:0000256" key="2">
    <source>
        <dbReference type="ARBA" id="ARBA00022603"/>
    </source>
</evidence>
<dbReference type="InterPro" id="IPR051259">
    <property type="entry name" value="rRNA_Methyltransferase"/>
</dbReference>
<evidence type="ECO:0000256" key="3">
    <source>
        <dbReference type="ARBA" id="ARBA00022679"/>
    </source>
</evidence>
<dbReference type="SMART" id="SM00967">
    <property type="entry name" value="SpoU_sub_bind"/>
    <property type="match status" value="1"/>
</dbReference>
<dbReference type="Pfam" id="PF00588">
    <property type="entry name" value="SpoU_methylase"/>
    <property type="match status" value="1"/>
</dbReference>
<dbReference type="InterPro" id="IPR013123">
    <property type="entry name" value="SpoU_subst-bd"/>
</dbReference>
<dbReference type="Pfam" id="PF22435">
    <property type="entry name" value="MRM3-like_sub_bind"/>
    <property type="match status" value="1"/>
</dbReference>
<name>A0A917LHE6_9BACL</name>
<dbReference type="EMBL" id="BMGR01000020">
    <property type="protein sequence ID" value="GGG23815.1"/>
    <property type="molecule type" value="Genomic_DNA"/>
</dbReference>
<dbReference type="Gene3D" id="3.30.1330.30">
    <property type="match status" value="1"/>
</dbReference>
<dbReference type="SUPFAM" id="SSF75217">
    <property type="entry name" value="alpha/beta knot"/>
    <property type="match status" value="1"/>
</dbReference>
<dbReference type="RefSeq" id="WP_188533378.1">
    <property type="nucleotide sequence ID" value="NZ_BMGR01000020.1"/>
</dbReference>
<dbReference type="GO" id="GO:0003723">
    <property type="term" value="F:RNA binding"/>
    <property type="evidence" value="ECO:0007669"/>
    <property type="project" value="InterPro"/>
</dbReference>
<accession>A0A917LHE6</accession>
<dbReference type="GO" id="GO:0032259">
    <property type="term" value="P:methylation"/>
    <property type="evidence" value="ECO:0007669"/>
    <property type="project" value="UniProtKB-KW"/>
</dbReference>
<feature type="domain" description="RNA 2-O ribose methyltransferase substrate binding" evidence="4">
    <location>
        <begin position="35"/>
        <end position="108"/>
    </location>
</feature>
<keyword evidence="3" id="KW-0808">Transferase</keyword>
<dbReference type="GO" id="GO:0006396">
    <property type="term" value="P:RNA processing"/>
    <property type="evidence" value="ECO:0007669"/>
    <property type="project" value="InterPro"/>
</dbReference>
<reference evidence="5" key="1">
    <citation type="journal article" date="2014" name="Int. J. Syst. Evol. Microbiol.">
        <title>Complete genome sequence of Corynebacterium casei LMG S-19264T (=DSM 44701T), isolated from a smear-ripened cheese.</title>
        <authorList>
            <consortium name="US DOE Joint Genome Institute (JGI-PGF)"/>
            <person name="Walter F."/>
            <person name="Albersmeier A."/>
            <person name="Kalinowski J."/>
            <person name="Ruckert C."/>
        </authorList>
    </citation>
    <scope>NUCLEOTIDE SEQUENCE</scope>
    <source>
        <strain evidence="5">CGMCC 1.12987</strain>
    </source>
</reference>
<dbReference type="Proteomes" id="UP000644756">
    <property type="component" value="Unassembled WGS sequence"/>
</dbReference>
<dbReference type="InterPro" id="IPR053888">
    <property type="entry name" value="MRM3-like_sub_bind"/>
</dbReference>
<keyword evidence="6" id="KW-1185">Reference proteome</keyword>
<reference evidence="5" key="2">
    <citation type="submission" date="2020-09" db="EMBL/GenBank/DDBJ databases">
        <authorList>
            <person name="Sun Q."/>
            <person name="Zhou Y."/>
        </authorList>
    </citation>
    <scope>NUCLEOTIDE SEQUENCE</scope>
    <source>
        <strain evidence="5">CGMCC 1.12987</strain>
    </source>
</reference>
<dbReference type="PANTHER" id="PTHR43191">
    <property type="entry name" value="RRNA METHYLTRANSFERASE 3"/>
    <property type="match status" value="1"/>
</dbReference>
<organism evidence="5 6">
    <name type="scientific">Paenibacillus abyssi</name>
    <dbReference type="NCBI Taxonomy" id="1340531"/>
    <lineage>
        <taxon>Bacteria</taxon>
        <taxon>Bacillati</taxon>
        <taxon>Bacillota</taxon>
        <taxon>Bacilli</taxon>
        <taxon>Bacillales</taxon>
        <taxon>Paenibacillaceae</taxon>
        <taxon>Paenibacillus</taxon>
    </lineage>
</organism>
<dbReference type="PANTHER" id="PTHR43191:SF2">
    <property type="entry name" value="RRNA METHYLTRANSFERASE 3, MITOCHONDRIAL"/>
    <property type="match status" value="1"/>
</dbReference>
<dbReference type="InterPro" id="IPR029026">
    <property type="entry name" value="tRNA_m1G_MTases_N"/>
</dbReference>
<keyword evidence="2 5" id="KW-0489">Methyltransferase</keyword>
<proteinExistence type="inferred from homology"/>
<dbReference type="SUPFAM" id="SSF55315">
    <property type="entry name" value="L30e-like"/>
    <property type="match status" value="1"/>
</dbReference>
<comment type="caution">
    <text evidence="5">The sequence shown here is derived from an EMBL/GenBank/DDBJ whole genome shotgun (WGS) entry which is preliminary data.</text>
</comment>
<dbReference type="GO" id="GO:0008173">
    <property type="term" value="F:RNA methyltransferase activity"/>
    <property type="evidence" value="ECO:0007669"/>
    <property type="project" value="InterPro"/>
</dbReference>
<dbReference type="CDD" id="cd18095">
    <property type="entry name" value="SpoU-like_rRNA-MTase"/>
    <property type="match status" value="1"/>
</dbReference>
<dbReference type="Gene3D" id="3.40.1280.10">
    <property type="match status" value="1"/>
</dbReference>
<evidence type="ECO:0000259" key="4">
    <source>
        <dbReference type="SMART" id="SM00967"/>
    </source>
</evidence>
<gene>
    <name evidence="5" type="ORF">GCM10010916_45440</name>
</gene>
<dbReference type="InterPro" id="IPR029064">
    <property type="entry name" value="Ribosomal_eL30-like_sf"/>
</dbReference>
<protein>
    <submittedName>
        <fullName evidence="5">23S rRNA methyltransferase</fullName>
    </submittedName>
</protein>
<evidence type="ECO:0000313" key="5">
    <source>
        <dbReference type="EMBL" id="GGG23815.1"/>
    </source>
</evidence>